<feature type="transmembrane region" description="Helical" evidence="1">
    <location>
        <begin position="149"/>
        <end position="171"/>
    </location>
</feature>
<feature type="transmembrane region" description="Helical" evidence="1">
    <location>
        <begin position="49"/>
        <end position="70"/>
    </location>
</feature>
<accession>A0A2T0SWE1</accession>
<keyword evidence="1" id="KW-0472">Membrane</keyword>
<dbReference type="Proteomes" id="UP000239210">
    <property type="component" value="Unassembled WGS sequence"/>
</dbReference>
<dbReference type="AlphaFoldDB" id="A0A2T0SWE1"/>
<dbReference type="InterPro" id="IPR035965">
    <property type="entry name" value="PAS-like_dom_sf"/>
</dbReference>
<dbReference type="InterPro" id="IPR001610">
    <property type="entry name" value="PAC"/>
</dbReference>
<dbReference type="Gene3D" id="3.20.20.450">
    <property type="entry name" value="EAL domain"/>
    <property type="match status" value="1"/>
</dbReference>
<feature type="domain" description="PAS" evidence="2">
    <location>
        <begin position="198"/>
        <end position="252"/>
    </location>
</feature>
<dbReference type="NCBIfam" id="TIGR00254">
    <property type="entry name" value="GGDEF"/>
    <property type="match status" value="1"/>
</dbReference>
<feature type="domain" description="PAC" evidence="3">
    <location>
        <begin position="266"/>
        <end position="322"/>
    </location>
</feature>
<reference evidence="6 7" key="1">
    <citation type="submission" date="2018-03" db="EMBL/GenBank/DDBJ databases">
        <title>Genomic Encyclopedia of Archaeal and Bacterial Type Strains, Phase II (KMG-II): from individual species to whole genera.</title>
        <authorList>
            <person name="Goeker M."/>
        </authorList>
    </citation>
    <scope>NUCLEOTIDE SEQUENCE [LARGE SCALE GENOMIC DNA]</scope>
    <source>
        <strain evidence="6 7">DSM 45416</strain>
    </source>
</reference>
<feature type="domain" description="GGDEF" evidence="5">
    <location>
        <begin position="366"/>
        <end position="500"/>
    </location>
</feature>
<comment type="caution">
    <text evidence="6">The sequence shown here is derived from an EMBL/GenBank/DDBJ whole genome shotgun (WGS) entry which is preliminary data.</text>
</comment>
<feature type="domain" description="EAL" evidence="4">
    <location>
        <begin position="509"/>
        <end position="763"/>
    </location>
</feature>
<dbReference type="Pfam" id="PF13426">
    <property type="entry name" value="PAS_9"/>
    <property type="match status" value="1"/>
</dbReference>
<dbReference type="EMBL" id="PVTG01000023">
    <property type="protein sequence ID" value="PRY37732.1"/>
    <property type="molecule type" value="Genomic_DNA"/>
</dbReference>
<dbReference type="Pfam" id="PF00990">
    <property type="entry name" value="GGDEF"/>
    <property type="match status" value="1"/>
</dbReference>
<dbReference type="InterPro" id="IPR029787">
    <property type="entry name" value="Nucleotide_cyclase"/>
</dbReference>
<dbReference type="InterPro" id="IPR043128">
    <property type="entry name" value="Rev_trsase/Diguanyl_cyclase"/>
</dbReference>
<dbReference type="SMART" id="SM00086">
    <property type="entry name" value="PAC"/>
    <property type="match status" value="1"/>
</dbReference>
<dbReference type="SUPFAM" id="SSF141868">
    <property type="entry name" value="EAL domain-like"/>
    <property type="match status" value="1"/>
</dbReference>
<dbReference type="SUPFAM" id="SSF55073">
    <property type="entry name" value="Nucleotide cyclase"/>
    <property type="match status" value="1"/>
</dbReference>
<feature type="transmembrane region" description="Helical" evidence="1">
    <location>
        <begin position="102"/>
        <end position="129"/>
    </location>
</feature>
<keyword evidence="7" id="KW-1185">Reference proteome</keyword>
<dbReference type="SUPFAM" id="SSF55785">
    <property type="entry name" value="PYP-like sensor domain (PAS domain)"/>
    <property type="match status" value="1"/>
</dbReference>
<dbReference type="NCBIfam" id="TIGR00229">
    <property type="entry name" value="sensory_box"/>
    <property type="match status" value="1"/>
</dbReference>
<dbReference type="InterPro" id="IPR001633">
    <property type="entry name" value="EAL_dom"/>
</dbReference>
<dbReference type="Gene3D" id="3.30.450.20">
    <property type="entry name" value="PAS domain"/>
    <property type="match status" value="1"/>
</dbReference>
<evidence type="ECO:0000256" key="1">
    <source>
        <dbReference type="SAM" id="Phobius"/>
    </source>
</evidence>
<evidence type="ECO:0000313" key="7">
    <source>
        <dbReference type="Proteomes" id="UP000239210"/>
    </source>
</evidence>
<keyword evidence="1" id="KW-0812">Transmembrane</keyword>
<dbReference type="SMART" id="SM00267">
    <property type="entry name" value="GGDEF"/>
    <property type="match status" value="1"/>
</dbReference>
<protein>
    <submittedName>
        <fullName evidence="6">PAS domain S-box-containing protein/diguanylate cyclase (GGDEF)-like protein</fullName>
    </submittedName>
</protein>
<dbReference type="PROSITE" id="PS50112">
    <property type="entry name" value="PAS"/>
    <property type="match status" value="1"/>
</dbReference>
<sequence length="775" mass="83590">MQRIVRMLPSGRHLPDEQWEQHHRFVLRTLVGLTATVIAYASYAQHGLLGALGLALPVAALGLAAALPILTRGEKANLGAAGLMTAAAVVVHISGGHTEAHFLFFALLPLAALYATPAPFVVAVGYVVLHHFVVGSLLHGSVFMHGQPVLQMALLHAVLILVESWACFVAWRRFEDRRELVERLVSERTAQLRRQHDALARLAAVVHSTDDAVYTASPEGLIETWNPGAERLYGYTTAEVLGRHVRALVAPEMEDLVEPALLSLDRSSNLHLERLHRRRDGSVFEALITVSAIRDAHGALTGHAAIARDVTAQKRARAEAVDAAERLARQAGELTRLALHDPLTGLANRAVLQQRLTARLSARRDAHSAVLLLDLDDFKSVNDVFGHGAGDAVLLSIAERLGACVRPEDTVARLGGDEFVVLLEAVHGLEEVTAVAQRLIAASNERVEWGAEVFQVGCSVGIALIDPADRRSTDEVVRDADIAMYAAKTAGRNRFEVFEEAMREEVVAQSQLSRDLRRATTDGQFLLLYQPQVDVESGRITGFEALARWQHPVRGLVMPDTFIPIAEGTGTIDLIDDWALEEACRQLAAWDEAGLPPFHVAVNISAHRLARGDLADAIRSGIRSTGVDPARLEIEITETATMSCAVEAAQTLHDVRALGVSIAIDDFGMGHSSFGRLRALPVDRLKIDRSFIAALHEDTATGSIAGAMVAMGSSLGLDVVAEGVETEGQLQVLRSLGCHSAQGYLFGRPLPAEEVGQLVRRSTSTVVPAGDTAVP</sequence>
<dbReference type="PANTHER" id="PTHR44757:SF2">
    <property type="entry name" value="BIOFILM ARCHITECTURE MAINTENANCE PROTEIN MBAA"/>
    <property type="match status" value="1"/>
</dbReference>
<dbReference type="InterPro" id="IPR035919">
    <property type="entry name" value="EAL_sf"/>
</dbReference>
<dbReference type="CDD" id="cd01948">
    <property type="entry name" value="EAL"/>
    <property type="match status" value="1"/>
</dbReference>
<dbReference type="Pfam" id="PF00563">
    <property type="entry name" value="EAL"/>
    <property type="match status" value="1"/>
</dbReference>
<organism evidence="6 7">
    <name type="scientific">Geodermatophilus tzadiensis</name>
    <dbReference type="NCBI Taxonomy" id="1137988"/>
    <lineage>
        <taxon>Bacteria</taxon>
        <taxon>Bacillati</taxon>
        <taxon>Actinomycetota</taxon>
        <taxon>Actinomycetes</taxon>
        <taxon>Geodermatophilales</taxon>
        <taxon>Geodermatophilaceae</taxon>
        <taxon>Geodermatophilus</taxon>
    </lineage>
</organism>
<dbReference type="InterPro" id="IPR052155">
    <property type="entry name" value="Biofilm_reg_signaling"/>
</dbReference>
<dbReference type="PANTHER" id="PTHR44757">
    <property type="entry name" value="DIGUANYLATE CYCLASE DGCP"/>
    <property type="match status" value="1"/>
</dbReference>
<name>A0A2T0SWE1_9ACTN</name>
<dbReference type="InterPro" id="IPR000014">
    <property type="entry name" value="PAS"/>
</dbReference>
<feature type="transmembrane region" description="Helical" evidence="1">
    <location>
        <begin position="77"/>
        <end position="96"/>
    </location>
</feature>
<keyword evidence="1" id="KW-1133">Transmembrane helix</keyword>
<evidence type="ECO:0000259" key="4">
    <source>
        <dbReference type="PROSITE" id="PS50883"/>
    </source>
</evidence>
<dbReference type="SMART" id="SM00091">
    <property type="entry name" value="PAS"/>
    <property type="match status" value="1"/>
</dbReference>
<evidence type="ECO:0000313" key="6">
    <source>
        <dbReference type="EMBL" id="PRY37732.1"/>
    </source>
</evidence>
<dbReference type="CDD" id="cd01949">
    <property type="entry name" value="GGDEF"/>
    <property type="match status" value="1"/>
</dbReference>
<evidence type="ECO:0000259" key="3">
    <source>
        <dbReference type="PROSITE" id="PS50113"/>
    </source>
</evidence>
<dbReference type="SMART" id="SM00052">
    <property type="entry name" value="EAL"/>
    <property type="match status" value="1"/>
</dbReference>
<evidence type="ECO:0000259" key="5">
    <source>
        <dbReference type="PROSITE" id="PS50887"/>
    </source>
</evidence>
<dbReference type="FunFam" id="3.30.70.270:FF:000001">
    <property type="entry name" value="Diguanylate cyclase domain protein"/>
    <property type="match status" value="1"/>
</dbReference>
<evidence type="ECO:0000259" key="2">
    <source>
        <dbReference type="PROSITE" id="PS50112"/>
    </source>
</evidence>
<dbReference type="PROSITE" id="PS50883">
    <property type="entry name" value="EAL"/>
    <property type="match status" value="1"/>
</dbReference>
<dbReference type="PROSITE" id="PS50887">
    <property type="entry name" value="GGDEF"/>
    <property type="match status" value="1"/>
</dbReference>
<dbReference type="CDD" id="cd00130">
    <property type="entry name" value="PAS"/>
    <property type="match status" value="1"/>
</dbReference>
<dbReference type="Gene3D" id="3.30.70.270">
    <property type="match status" value="1"/>
</dbReference>
<dbReference type="PROSITE" id="PS50113">
    <property type="entry name" value="PAC"/>
    <property type="match status" value="1"/>
</dbReference>
<dbReference type="InterPro" id="IPR000160">
    <property type="entry name" value="GGDEF_dom"/>
</dbReference>
<proteinExistence type="predicted"/>
<gene>
    <name evidence="6" type="ORF">LY71_1232</name>
</gene>
<dbReference type="InterPro" id="IPR000700">
    <property type="entry name" value="PAS-assoc_C"/>
</dbReference>
<feature type="transmembrane region" description="Helical" evidence="1">
    <location>
        <begin position="25"/>
        <end position="43"/>
    </location>
</feature>